<comment type="caution">
    <text evidence="2">The sequence shown here is derived from an EMBL/GenBank/DDBJ whole genome shotgun (WGS) entry which is preliminary data.</text>
</comment>
<organism evidence="2 3">
    <name type="scientific">Botrytis elliptica</name>
    <dbReference type="NCBI Taxonomy" id="278938"/>
    <lineage>
        <taxon>Eukaryota</taxon>
        <taxon>Fungi</taxon>
        <taxon>Dikarya</taxon>
        <taxon>Ascomycota</taxon>
        <taxon>Pezizomycotina</taxon>
        <taxon>Leotiomycetes</taxon>
        <taxon>Helotiales</taxon>
        <taxon>Sclerotiniaceae</taxon>
        <taxon>Botrytis</taxon>
    </lineage>
</organism>
<gene>
    <name evidence="2" type="ORF">BELL_0852g00030</name>
</gene>
<name>A0A4Z1J3C8_9HELO</name>
<proteinExistence type="predicted"/>
<keyword evidence="1" id="KW-0812">Transmembrane</keyword>
<feature type="transmembrane region" description="Helical" evidence="1">
    <location>
        <begin position="465"/>
        <end position="486"/>
    </location>
</feature>
<keyword evidence="1" id="KW-0472">Membrane</keyword>
<protein>
    <submittedName>
        <fullName evidence="2">Uncharacterized protein</fullName>
    </submittedName>
</protein>
<accession>A0A4Z1J3C8</accession>
<sequence length="724" mass="82477">MSTNIPEFLDKIYREIGDQYIKSRLNVSQLYHAYLNQLSGQFKVDTHANRWAVSEFYANYARSFGIEDQVERKIHQQREKCWKRFCVTRLWELDGGGSGSGDSDSGDSSNGDGRKRELMSALLGALNKTWGEVVGVEMRRMQREGERLAKVNVIEGANDPNDTIMTGNASTNTTATTPVLPIPITIIKSSPSLHINTNPGTNDDHLTKILGYFSSLGPPIETIVIHISKLLSWLVMLFVNVVLCFPPLLPVTAAVVFFKLKWNSSEFFGKLLSRWVRSIAASCFGGKSSGWIKNMKSWFELRDVDEDADENGYADEDADENANGHHTYHNAGYDSYNWTSSFNHNESFIPSLLPQIENLQNVLRDLTKQWSKLQLGTTSTNIYNSDDAKNLDHIRRFRKYSDALITAGTTSTNTLRLILKDANRTLMKLERLIDRRLALPRNCMVAFWQGSEETPCISVSEWEQVWMVTLGLLGMGMIGWGIWSYCHCHRRRRQNSSSSSNSNSSSHPRCNWSRSFFLLGGGFFILGFPFLELLTLYQRAPSLVLAHSTHSLQEALSSYHTIQTSKIPSLLDLFVEITSCIEEIESETTGLQNTQQRLQHTTTKRDKELGASLWTWMPKKMTSRRYMEEVRVVKENERIFKGLEKKADGVGLEGGKVRKIVRRGKGWLEGMEDRGLMGERKGDVEGRDKWDDGMGVEEVEEWRELKGEIEWIREILYRLGQMVN</sequence>
<evidence type="ECO:0000256" key="1">
    <source>
        <dbReference type="SAM" id="Phobius"/>
    </source>
</evidence>
<dbReference type="AlphaFoldDB" id="A0A4Z1J3C8"/>
<keyword evidence="1" id="KW-1133">Transmembrane helix</keyword>
<evidence type="ECO:0000313" key="3">
    <source>
        <dbReference type="Proteomes" id="UP000297229"/>
    </source>
</evidence>
<keyword evidence="3" id="KW-1185">Reference proteome</keyword>
<feature type="transmembrane region" description="Helical" evidence="1">
    <location>
        <begin position="516"/>
        <end position="537"/>
    </location>
</feature>
<dbReference type="EMBL" id="PQXM01000850">
    <property type="protein sequence ID" value="TGO68071.1"/>
    <property type="molecule type" value="Genomic_DNA"/>
</dbReference>
<evidence type="ECO:0000313" key="2">
    <source>
        <dbReference type="EMBL" id="TGO68071.1"/>
    </source>
</evidence>
<dbReference type="Proteomes" id="UP000297229">
    <property type="component" value="Unassembled WGS sequence"/>
</dbReference>
<reference evidence="2 3" key="1">
    <citation type="submission" date="2017-12" db="EMBL/GenBank/DDBJ databases">
        <title>Comparative genomics of Botrytis spp.</title>
        <authorList>
            <person name="Valero-Jimenez C.A."/>
            <person name="Tapia P."/>
            <person name="Veloso J."/>
            <person name="Silva-Moreno E."/>
            <person name="Staats M."/>
            <person name="Valdes J.H."/>
            <person name="Van Kan J.A.L."/>
        </authorList>
    </citation>
    <scope>NUCLEOTIDE SEQUENCE [LARGE SCALE GENOMIC DNA]</scope>
    <source>
        <strain evidence="2 3">Be9601</strain>
    </source>
</reference>